<keyword evidence="4 8" id="KW-0812">Transmembrane</keyword>
<proteinExistence type="inferred from homology"/>
<dbReference type="EMBL" id="CP048914">
    <property type="protein sequence ID" value="QMS85237.1"/>
    <property type="molecule type" value="Genomic_DNA"/>
</dbReference>
<feature type="transmembrane region" description="Helical" evidence="8">
    <location>
        <begin position="264"/>
        <end position="283"/>
    </location>
</feature>
<organism evidence="9 10">
    <name type="scientific">Candidatus Xianfuyuplasma coldseepsis</name>
    <dbReference type="NCBI Taxonomy" id="2782163"/>
    <lineage>
        <taxon>Bacteria</taxon>
        <taxon>Bacillati</taxon>
        <taxon>Mycoplasmatota</taxon>
        <taxon>Mollicutes</taxon>
        <taxon>Candidatus Izemoplasmatales</taxon>
        <taxon>Candidatus Izemoplasmataceae</taxon>
        <taxon>Candidatus Xianfuyuplasma</taxon>
    </lineage>
</organism>
<dbReference type="GO" id="GO:0005385">
    <property type="term" value="F:zinc ion transmembrane transporter activity"/>
    <property type="evidence" value="ECO:0007669"/>
    <property type="project" value="TreeGrafter"/>
</dbReference>
<evidence type="ECO:0000256" key="4">
    <source>
        <dbReference type="ARBA" id="ARBA00022692"/>
    </source>
</evidence>
<evidence type="ECO:0000256" key="3">
    <source>
        <dbReference type="ARBA" id="ARBA00022475"/>
    </source>
</evidence>
<dbReference type="PANTHER" id="PTHR11040:SF211">
    <property type="entry name" value="ZINC TRANSPORTER ZIP11"/>
    <property type="match status" value="1"/>
</dbReference>
<evidence type="ECO:0000256" key="2">
    <source>
        <dbReference type="ARBA" id="ARBA00006939"/>
    </source>
</evidence>
<dbReference type="AlphaFoldDB" id="A0A7L7KRB7"/>
<evidence type="ECO:0000256" key="8">
    <source>
        <dbReference type="SAM" id="Phobius"/>
    </source>
</evidence>
<feature type="transmembrane region" description="Helical" evidence="8">
    <location>
        <begin position="41"/>
        <end position="62"/>
    </location>
</feature>
<evidence type="ECO:0000256" key="6">
    <source>
        <dbReference type="ARBA" id="ARBA00022989"/>
    </source>
</evidence>
<dbReference type="Pfam" id="PF02535">
    <property type="entry name" value="Zip"/>
    <property type="match status" value="1"/>
</dbReference>
<keyword evidence="7 8" id="KW-0472">Membrane</keyword>
<dbReference type="InterPro" id="IPR003689">
    <property type="entry name" value="ZIP"/>
</dbReference>
<dbReference type="Proteomes" id="UP000514720">
    <property type="component" value="Chromosome"/>
</dbReference>
<feature type="transmembrane region" description="Helical" evidence="8">
    <location>
        <begin position="162"/>
        <end position="184"/>
    </location>
</feature>
<feature type="transmembrane region" description="Helical" evidence="8">
    <location>
        <begin position="89"/>
        <end position="110"/>
    </location>
</feature>
<comment type="similarity">
    <text evidence="2">Belongs to the ZIP transporter (TC 2.A.5) family.</text>
</comment>
<evidence type="ECO:0000256" key="5">
    <source>
        <dbReference type="ARBA" id="ARBA00022833"/>
    </source>
</evidence>
<feature type="transmembrane region" description="Helical" evidence="8">
    <location>
        <begin position="131"/>
        <end position="156"/>
    </location>
</feature>
<name>A0A7L7KRB7_9MOLU</name>
<feature type="transmembrane region" description="Helical" evidence="8">
    <location>
        <begin position="232"/>
        <end position="252"/>
    </location>
</feature>
<keyword evidence="10" id="KW-1185">Reference proteome</keyword>
<keyword evidence="6 8" id="KW-1133">Transmembrane helix</keyword>
<dbReference type="GO" id="GO:0005886">
    <property type="term" value="C:plasma membrane"/>
    <property type="evidence" value="ECO:0007669"/>
    <property type="project" value="UniProtKB-SubCell"/>
</dbReference>
<dbReference type="PANTHER" id="PTHR11040">
    <property type="entry name" value="ZINC/IRON TRANSPORTER"/>
    <property type="match status" value="1"/>
</dbReference>
<comment type="subcellular location">
    <subcellularLocation>
        <location evidence="1">Cell membrane</location>
        <topology evidence="1">Multi-pass membrane protein</topology>
    </subcellularLocation>
</comment>
<dbReference type="KEGG" id="xcl:G4Z02_05570"/>
<evidence type="ECO:0000313" key="9">
    <source>
        <dbReference type="EMBL" id="QMS85237.1"/>
    </source>
</evidence>
<evidence type="ECO:0000256" key="1">
    <source>
        <dbReference type="ARBA" id="ARBA00004651"/>
    </source>
</evidence>
<keyword evidence="5" id="KW-0862">Zinc</keyword>
<gene>
    <name evidence="9" type="ORF">G4Z02_05570</name>
</gene>
<keyword evidence="3" id="KW-1003">Cell membrane</keyword>
<evidence type="ECO:0000313" key="10">
    <source>
        <dbReference type="Proteomes" id="UP000514720"/>
    </source>
</evidence>
<sequence length="284" mass="30215">MNEWIFNNPILAALLGTMFTWGVTALGSSLVFPFKNVPKKVFNGMLGFSAGVMIAASFWSLLNPGIGLAEELQVNYAQGTFQYILFTPWLQAVLGFLSGGLFILLIDKYLPHEHIESHHKEGLPSSWRRSVLLVLAITLHNIPEGLAVGVAFGYAASAFGTSTAASAAIGGAVALGIGIGLQNFPEGAAVSIPLRREGMSRRRAFAIGQFSGMVEPIAGVIGAFLAISMRQILPFSLCFAAGAMIYVVVEELIPESQMLKTTKIATIGAMIGFSVMMMLDVALG</sequence>
<evidence type="ECO:0000256" key="7">
    <source>
        <dbReference type="ARBA" id="ARBA00023136"/>
    </source>
</evidence>
<protein>
    <submittedName>
        <fullName evidence="9">ZIP family metal transporter</fullName>
    </submittedName>
</protein>
<dbReference type="RefSeq" id="WP_258877019.1">
    <property type="nucleotide sequence ID" value="NZ_CP048914.1"/>
</dbReference>
<feature type="transmembrane region" description="Helical" evidence="8">
    <location>
        <begin position="12"/>
        <end position="34"/>
    </location>
</feature>
<feature type="transmembrane region" description="Helical" evidence="8">
    <location>
        <begin position="204"/>
        <end position="226"/>
    </location>
</feature>
<accession>A0A7L7KRB7</accession>
<reference evidence="9 10" key="1">
    <citation type="submission" date="2020-02" db="EMBL/GenBank/DDBJ databases">
        <authorList>
            <person name="Zheng R.K."/>
            <person name="Sun C.M."/>
        </authorList>
    </citation>
    <scope>NUCLEOTIDE SEQUENCE [LARGE SCALE GENOMIC DNA]</scope>
    <source>
        <strain evidence="10">zrk13</strain>
    </source>
</reference>